<dbReference type="PROSITE" id="PS50850">
    <property type="entry name" value="MFS"/>
    <property type="match status" value="1"/>
</dbReference>
<feature type="region of interest" description="Disordered" evidence="6">
    <location>
        <begin position="570"/>
        <end position="591"/>
    </location>
</feature>
<evidence type="ECO:0000256" key="6">
    <source>
        <dbReference type="SAM" id="MobiDB-lite"/>
    </source>
</evidence>
<keyword evidence="3 7" id="KW-0812">Transmembrane</keyword>
<feature type="transmembrane region" description="Helical" evidence="7">
    <location>
        <begin position="164"/>
        <end position="189"/>
    </location>
</feature>
<dbReference type="FunCoup" id="A0A1J7ISQ0">
    <property type="interactions" value="65"/>
</dbReference>
<feature type="transmembrane region" description="Helical" evidence="7">
    <location>
        <begin position="464"/>
        <end position="485"/>
    </location>
</feature>
<dbReference type="AlphaFoldDB" id="A0A1J7ISQ0"/>
<keyword evidence="5 7" id="KW-0472">Membrane</keyword>
<dbReference type="EMBL" id="KV875104">
    <property type="protein sequence ID" value="OIW24129.1"/>
    <property type="molecule type" value="Genomic_DNA"/>
</dbReference>
<name>A0A1J7ISQ0_9PEZI</name>
<dbReference type="InterPro" id="IPR036259">
    <property type="entry name" value="MFS_trans_sf"/>
</dbReference>
<feature type="region of interest" description="Disordered" evidence="6">
    <location>
        <begin position="1"/>
        <end position="32"/>
    </location>
</feature>
<evidence type="ECO:0000256" key="4">
    <source>
        <dbReference type="ARBA" id="ARBA00022989"/>
    </source>
</evidence>
<dbReference type="InterPro" id="IPR020846">
    <property type="entry name" value="MFS_dom"/>
</dbReference>
<feature type="transmembrane region" description="Helical" evidence="7">
    <location>
        <begin position="435"/>
        <end position="452"/>
    </location>
</feature>
<dbReference type="Gene3D" id="1.20.1250.20">
    <property type="entry name" value="MFS general substrate transporter like domains"/>
    <property type="match status" value="1"/>
</dbReference>
<feature type="transmembrane region" description="Helical" evidence="7">
    <location>
        <begin position="227"/>
        <end position="247"/>
    </location>
</feature>
<evidence type="ECO:0000313" key="10">
    <source>
        <dbReference type="Proteomes" id="UP000182658"/>
    </source>
</evidence>
<evidence type="ECO:0000259" key="8">
    <source>
        <dbReference type="PROSITE" id="PS50850"/>
    </source>
</evidence>
<dbReference type="Gene3D" id="1.20.1720.10">
    <property type="entry name" value="Multidrug resistance protein D"/>
    <property type="match status" value="1"/>
</dbReference>
<feature type="transmembrane region" description="Helical" evidence="7">
    <location>
        <begin position="337"/>
        <end position="358"/>
    </location>
</feature>
<comment type="subcellular location">
    <subcellularLocation>
        <location evidence="1">Membrane</location>
        <topology evidence="1">Multi-pass membrane protein</topology>
    </subcellularLocation>
</comment>
<dbReference type="FunFam" id="1.20.1720.10:FF:000012">
    <property type="entry name" value="MFS toxin efflux pump (AflT)"/>
    <property type="match status" value="1"/>
</dbReference>
<feature type="transmembrane region" description="Helical" evidence="7">
    <location>
        <begin position="109"/>
        <end position="127"/>
    </location>
</feature>
<dbReference type="CDD" id="cd17502">
    <property type="entry name" value="MFS_Azr1_MDR_like"/>
    <property type="match status" value="1"/>
</dbReference>
<keyword evidence="10" id="KW-1185">Reference proteome</keyword>
<dbReference type="Pfam" id="PF07690">
    <property type="entry name" value="MFS_1"/>
    <property type="match status" value="1"/>
</dbReference>
<sequence length="591" mass="62424">MESLSTSTQPTNATSHTPHISHQGGHIPVTEAEQTVYGEKQAHLKVGGDVPEPAEPSPAADADDYPAGATLAFVAVALAMSMFLVALDMTIIATAVPKITDEFHTLQDIAWYGSAFFVTSGGFQSSWGKAFKYFPLKASYLAAIFVFELGSLICGVAPTSTALVVGRAIAGIGAAGVSSGTYTLIAFAVRPDKRPVFVGIFGLCFGVASVVGPLIGGAFTDHVSWRWCFYINLPIGGLSAILVLIFYRTPVWAKPVEASWPEKLLQMDPVGTSLAMAAIIAYIMAMQYGGQTNPWTSAKVIGLLVGFVLITATFAAWEMYAAERAMMPPRLMKQRVVWFNATWAFLLVGAYFTTVYYLPVYFQSIDSLSPTASGVRSLPLILTTSVAIILLGMTVKYFGPYTVPVMAFCAAVAAVAIGLMITFDVDTALSREVGYQLLAGFALGFPFQLPVIHGQTQSKAEDLAVVTAIIIFSETIAGAILLSAAQCGFVNQMLKSLAVTAPDVDRAKLLATGVSDIRDVFPAEQVPGILLAYMEGLRVPFAIATAAAASACVLACVVGVVPTRDGKEVGAGGVEARDELDGSKDEGSALK</sequence>
<proteinExistence type="predicted"/>
<dbReference type="InParanoid" id="A0A1J7ISQ0"/>
<feature type="transmembrane region" description="Helical" evidence="7">
    <location>
        <begin position="378"/>
        <end position="398"/>
    </location>
</feature>
<feature type="transmembrane region" description="Helical" evidence="7">
    <location>
        <begin position="71"/>
        <end position="97"/>
    </location>
</feature>
<dbReference type="GO" id="GO:0005886">
    <property type="term" value="C:plasma membrane"/>
    <property type="evidence" value="ECO:0007669"/>
    <property type="project" value="TreeGrafter"/>
</dbReference>
<feature type="domain" description="Major facilitator superfamily (MFS) profile" evidence="8">
    <location>
        <begin position="74"/>
        <end position="567"/>
    </location>
</feature>
<feature type="transmembrane region" description="Helical" evidence="7">
    <location>
        <begin position="405"/>
        <end position="423"/>
    </location>
</feature>
<dbReference type="OrthoDB" id="10021397at2759"/>
<keyword evidence="2" id="KW-0813">Transport</keyword>
<feature type="transmembrane region" description="Helical" evidence="7">
    <location>
        <begin position="300"/>
        <end position="317"/>
    </location>
</feature>
<dbReference type="PANTHER" id="PTHR23501">
    <property type="entry name" value="MAJOR FACILITATOR SUPERFAMILY"/>
    <property type="match status" value="1"/>
</dbReference>
<keyword evidence="4 7" id="KW-1133">Transmembrane helix</keyword>
<feature type="compositionally biased region" description="Polar residues" evidence="6">
    <location>
        <begin position="1"/>
        <end position="20"/>
    </location>
</feature>
<evidence type="ECO:0000256" key="1">
    <source>
        <dbReference type="ARBA" id="ARBA00004141"/>
    </source>
</evidence>
<reference evidence="9 10" key="1">
    <citation type="submission" date="2016-10" db="EMBL/GenBank/DDBJ databases">
        <title>Draft genome sequence of Coniochaeta ligniaria NRRL30616, a lignocellulolytic fungus for bioabatement of inhibitors in plant biomass hydrolysates.</title>
        <authorList>
            <consortium name="DOE Joint Genome Institute"/>
            <person name="Jimenez D.J."/>
            <person name="Hector R.E."/>
            <person name="Riley R."/>
            <person name="Sun H."/>
            <person name="Grigoriev I.V."/>
            <person name="Van Elsas J.D."/>
            <person name="Nichols N.N."/>
        </authorList>
    </citation>
    <scope>NUCLEOTIDE SEQUENCE [LARGE SCALE GENOMIC DNA]</scope>
    <source>
        <strain evidence="9 10">NRRL 30616</strain>
    </source>
</reference>
<feature type="transmembrane region" description="Helical" evidence="7">
    <location>
        <begin position="139"/>
        <end position="158"/>
    </location>
</feature>
<dbReference type="PANTHER" id="PTHR23501:SF177">
    <property type="entry name" value="MAJOR FACILITATOR SUPERFAMILY (MFS) PROFILE DOMAIN-CONTAINING PROTEIN-RELATED"/>
    <property type="match status" value="1"/>
</dbReference>
<evidence type="ECO:0000256" key="7">
    <source>
        <dbReference type="SAM" id="Phobius"/>
    </source>
</evidence>
<feature type="transmembrane region" description="Helical" evidence="7">
    <location>
        <begin position="268"/>
        <end position="288"/>
    </location>
</feature>
<feature type="non-terminal residue" evidence="9">
    <location>
        <position position="591"/>
    </location>
</feature>
<dbReference type="SUPFAM" id="SSF103473">
    <property type="entry name" value="MFS general substrate transporter"/>
    <property type="match status" value="1"/>
</dbReference>
<dbReference type="InterPro" id="IPR011701">
    <property type="entry name" value="MFS"/>
</dbReference>
<gene>
    <name evidence="9" type="ORF">CONLIGDRAFT_604551</name>
</gene>
<feature type="compositionally biased region" description="Basic and acidic residues" evidence="6">
    <location>
        <begin position="575"/>
        <end position="591"/>
    </location>
</feature>
<organism evidence="9 10">
    <name type="scientific">Coniochaeta ligniaria NRRL 30616</name>
    <dbReference type="NCBI Taxonomy" id="1408157"/>
    <lineage>
        <taxon>Eukaryota</taxon>
        <taxon>Fungi</taxon>
        <taxon>Dikarya</taxon>
        <taxon>Ascomycota</taxon>
        <taxon>Pezizomycotina</taxon>
        <taxon>Sordariomycetes</taxon>
        <taxon>Sordariomycetidae</taxon>
        <taxon>Coniochaetales</taxon>
        <taxon>Coniochaetaceae</taxon>
        <taxon>Coniochaeta</taxon>
    </lineage>
</organism>
<evidence type="ECO:0000256" key="3">
    <source>
        <dbReference type="ARBA" id="ARBA00022692"/>
    </source>
</evidence>
<evidence type="ECO:0000313" key="9">
    <source>
        <dbReference type="EMBL" id="OIW24129.1"/>
    </source>
</evidence>
<evidence type="ECO:0000256" key="2">
    <source>
        <dbReference type="ARBA" id="ARBA00022448"/>
    </source>
</evidence>
<accession>A0A1J7ISQ0</accession>
<protein>
    <submittedName>
        <fullName evidence="9">Efflux pump antibiotic resistance protein</fullName>
    </submittedName>
</protein>
<dbReference type="Proteomes" id="UP000182658">
    <property type="component" value="Unassembled WGS sequence"/>
</dbReference>
<evidence type="ECO:0000256" key="5">
    <source>
        <dbReference type="ARBA" id="ARBA00023136"/>
    </source>
</evidence>
<feature type="transmembrane region" description="Helical" evidence="7">
    <location>
        <begin position="196"/>
        <end position="215"/>
    </location>
</feature>
<feature type="transmembrane region" description="Helical" evidence="7">
    <location>
        <begin position="541"/>
        <end position="561"/>
    </location>
</feature>
<dbReference type="GO" id="GO:0022857">
    <property type="term" value="F:transmembrane transporter activity"/>
    <property type="evidence" value="ECO:0007669"/>
    <property type="project" value="InterPro"/>
</dbReference>